<evidence type="ECO:0000259" key="14">
    <source>
        <dbReference type="PROSITE" id="PS50261"/>
    </source>
</evidence>
<dbReference type="PROSITE" id="PS50261">
    <property type="entry name" value="G_PROTEIN_RECEP_F2_4"/>
    <property type="match status" value="1"/>
</dbReference>
<evidence type="ECO:0000256" key="12">
    <source>
        <dbReference type="SAM" id="Phobius"/>
    </source>
</evidence>
<feature type="transmembrane region" description="Helical" evidence="12">
    <location>
        <begin position="267"/>
        <end position="287"/>
    </location>
</feature>
<evidence type="ECO:0000313" key="16">
    <source>
        <dbReference type="Proteomes" id="UP001623349"/>
    </source>
</evidence>
<dbReference type="InterPro" id="IPR036445">
    <property type="entry name" value="GPCR_2_extracell_dom_sf"/>
</dbReference>
<keyword evidence="9" id="KW-0325">Glycoprotein</keyword>
<feature type="transmembrane region" description="Helical" evidence="12">
    <location>
        <begin position="406"/>
        <end position="424"/>
    </location>
</feature>
<dbReference type="PRINTS" id="PR00249">
    <property type="entry name" value="GPCRSECRETIN"/>
</dbReference>
<reference evidence="15 16" key="1">
    <citation type="submission" date="2024-08" db="EMBL/GenBank/DDBJ databases">
        <title>The draft genome of Apodemus speciosus.</title>
        <authorList>
            <person name="Nabeshima K."/>
            <person name="Suzuki S."/>
            <person name="Onuma M."/>
        </authorList>
    </citation>
    <scope>NUCLEOTIDE SEQUENCE [LARGE SCALE GENOMIC DNA]</scope>
    <source>
        <strain evidence="15">IB14-021</strain>
    </source>
</reference>
<dbReference type="InterPro" id="IPR050332">
    <property type="entry name" value="GPCR_2"/>
</dbReference>
<dbReference type="InterPro" id="IPR001879">
    <property type="entry name" value="GPCR_2_extracellular_dom"/>
</dbReference>
<evidence type="ECO:0000256" key="7">
    <source>
        <dbReference type="ARBA" id="ARBA00023136"/>
    </source>
</evidence>
<keyword evidence="16" id="KW-1185">Reference proteome</keyword>
<keyword evidence="3" id="KW-1003">Cell membrane</keyword>
<dbReference type="Pfam" id="PF02793">
    <property type="entry name" value="HRM"/>
    <property type="match status" value="1"/>
</dbReference>
<dbReference type="InterPro" id="IPR000832">
    <property type="entry name" value="GPCR_2_secretin-like"/>
</dbReference>
<dbReference type="Gene3D" id="1.20.1070.10">
    <property type="entry name" value="Rhodopsin 7-helix transmembrane proteins"/>
    <property type="match status" value="2"/>
</dbReference>
<name>A0ABQ0EDD9_APOSI</name>
<keyword evidence="8 15" id="KW-0675">Receptor</keyword>
<comment type="subcellular location">
    <subcellularLocation>
        <location evidence="1">Cell membrane</location>
        <topology evidence="1">Multi-pass membrane protein</topology>
    </subcellularLocation>
</comment>
<evidence type="ECO:0000259" key="13">
    <source>
        <dbReference type="PROSITE" id="PS50227"/>
    </source>
</evidence>
<accession>A0ABQ0EDD9</accession>
<feature type="compositionally biased region" description="Basic and acidic residues" evidence="11">
    <location>
        <begin position="624"/>
        <end position="637"/>
    </location>
</feature>
<dbReference type="SUPFAM" id="SSF111418">
    <property type="entry name" value="Hormone receptor domain"/>
    <property type="match status" value="1"/>
</dbReference>
<feature type="domain" description="G-protein coupled receptors family 2 profile 2" evidence="14">
    <location>
        <begin position="136"/>
        <end position="532"/>
    </location>
</feature>
<dbReference type="InterPro" id="IPR017983">
    <property type="entry name" value="GPCR_2_secretin-like_CS"/>
</dbReference>
<evidence type="ECO:0000256" key="4">
    <source>
        <dbReference type="ARBA" id="ARBA00022692"/>
    </source>
</evidence>
<gene>
    <name evidence="15" type="ORF">APTSU1_000027700</name>
</gene>
<keyword evidence="5 12" id="KW-1133">Transmembrane helix</keyword>
<comment type="caution">
    <text evidence="15">The sequence shown here is derived from an EMBL/GenBank/DDBJ whole genome shotgun (WGS) entry which is preliminary data.</text>
</comment>
<dbReference type="Pfam" id="PF00002">
    <property type="entry name" value="7tm_2"/>
    <property type="match status" value="2"/>
</dbReference>
<evidence type="ECO:0000256" key="6">
    <source>
        <dbReference type="ARBA" id="ARBA00023040"/>
    </source>
</evidence>
<feature type="region of interest" description="Disordered" evidence="11">
    <location>
        <begin position="618"/>
        <end position="664"/>
    </location>
</feature>
<keyword evidence="6" id="KW-0297">G-protein coupled receptor</keyword>
<dbReference type="EMBL" id="BAAFST010000001">
    <property type="protein sequence ID" value="GAB1285047.1"/>
    <property type="molecule type" value="Genomic_DNA"/>
</dbReference>
<organism evidence="15 16">
    <name type="scientific">Apodemus speciosus</name>
    <name type="common">Large Japanese field mouse</name>
    <dbReference type="NCBI Taxonomy" id="105296"/>
    <lineage>
        <taxon>Eukaryota</taxon>
        <taxon>Metazoa</taxon>
        <taxon>Chordata</taxon>
        <taxon>Craniata</taxon>
        <taxon>Vertebrata</taxon>
        <taxon>Euteleostomi</taxon>
        <taxon>Mammalia</taxon>
        <taxon>Eutheria</taxon>
        <taxon>Euarchontoglires</taxon>
        <taxon>Glires</taxon>
        <taxon>Rodentia</taxon>
        <taxon>Myomorpha</taxon>
        <taxon>Muroidea</taxon>
        <taxon>Muridae</taxon>
        <taxon>Murinae</taxon>
        <taxon>Apodemus</taxon>
    </lineage>
</organism>
<dbReference type="Proteomes" id="UP001623349">
    <property type="component" value="Unassembled WGS sequence"/>
</dbReference>
<dbReference type="InterPro" id="IPR017981">
    <property type="entry name" value="GPCR_2-like_7TM"/>
</dbReference>
<evidence type="ECO:0000256" key="11">
    <source>
        <dbReference type="SAM" id="MobiDB-lite"/>
    </source>
</evidence>
<feature type="transmembrane region" description="Helical" evidence="12">
    <location>
        <begin position="137"/>
        <end position="158"/>
    </location>
</feature>
<sequence>MCIQASSPEDTTASTSSAQLDSDGTITIEEQIVLVMKAKMQCELNITAQLQEGEGNCFPEWDGLICWPRGTVGKTSAVPCPPYIYDFNHKGVAFRHCTSNGTWDFIHGSNKTWSNYSDCFLQPDINIGKQEFFESLYILYTVGYSISFGSLAVAIVIIGYFRRLHCTRNYIHLHLFVSFMLRAMSIFVKDRVAQAHLGVEALRSLVVQGDLQNVTGGPAVDKSQYVGCKIAVVMFIYFLATNYYWILVEGLYLHNLIFVSFFSDTKYLWGFILIGWGFPAVFVVAWAVARATLADTRCWELSAGDRWIYQAPILAAIGGFSCWDYSLAAAVTAAQVVSVWCISSTLVSVWRISSMMSPQPVAQAALGIYAQDLNFILFLNTVRVLATKIWETNAVGHDMRKQYRKLAKSTLVLVLVFGVHYIVFICQPHSFSGLWWEMRMHCELFFNSFQGVSLYSPGCPGTHSVDQAGLELRNPPASASASQSAGITGVRYHRLARECFLIKELKEVIKHINYVGGDNSGFFVSIVYCYCNGEVQAEVKKTWTRWNLSIDWKRAPPCGGHRYGSVITTVTHSTSSQSQMGASTRLVLISGKPTKNACRQIDSHVTLPGYVWSSSEQDCQIHSPPEETKEGHRRQGDDSPVGEASRPVAFALDTEGCKGETQPI</sequence>
<dbReference type="PANTHER" id="PTHR45620:SF7">
    <property type="entry name" value="PARATHYROID HORMONE 2 RECEPTOR"/>
    <property type="match status" value="1"/>
</dbReference>
<evidence type="ECO:0000256" key="9">
    <source>
        <dbReference type="ARBA" id="ARBA00023180"/>
    </source>
</evidence>
<evidence type="ECO:0000256" key="8">
    <source>
        <dbReference type="ARBA" id="ARBA00023170"/>
    </source>
</evidence>
<evidence type="ECO:0000256" key="1">
    <source>
        <dbReference type="ARBA" id="ARBA00004651"/>
    </source>
</evidence>
<keyword evidence="10" id="KW-0807">Transducer</keyword>
<proteinExistence type="inferred from homology"/>
<evidence type="ECO:0000313" key="15">
    <source>
        <dbReference type="EMBL" id="GAB1285047.1"/>
    </source>
</evidence>
<protein>
    <submittedName>
        <fullName evidence="15">Parathyroid hormone 2 receptor</fullName>
    </submittedName>
</protein>
<evidence type="ECO:0000256" key="2">
    <source>
        <dbReference type="ARBA" id="ARBA00005314"/>
    </source>
</evidence>
<dbReference type="PROSITE" id="PS50227">
    <property type="entry name" value="G_PROTEIN_RECEP_F2_3"/>
    <property type="match status" value="1"/>
</dbReference>
<keyword evidence="7 12" id="KW-0472">Membrane</keyword>
<evidence type="ECO:0000256" key="10">
    <source>
        <dbReference type="ARBA" id="ARBA00023224"/>
    </source>
</evidence>
<dbReference type="Gene3D" id="4.10.1240.10">
    <property type="entry name" value="GPCR, family 2, extracellular hormone receptor domain"/>
    <property type="match status" value="1"/>
</dbReference>
<comment type="similarity">
    <text evidence="2">Belongs to the G-protein coupled receptor 2 family.</text>
</comment>
<keyword evidence="4 12" id="KW-0812">Transmembrane</keyword>
<dbReference type="PROSITE" id="PS00649">
    <property type="entry name" value="G_PROTEIN_RECEP_F2_1"/>
    <property type="match status" value="1"/>
</dbReference>
<feature type="domain" description="G-protein coupled receptors family 2 profile 1" evidence="13">
    <location>
        <begin position="41"/>
        <end position="119"/>
    </location>
</feature>
<feature type="transmembrane region" description="Helical" evidence="12">
    <location>
        <begin position="230"/>
        <end position="247"/>
    </location>
</feature>
<evidence type="ECO:0000256" key="3">
    <source>
        <dbReference type="ARBA" id="ARBA00022475"/>
    </source>
</evidence>
<dbReference type="SMART" id="SM00008">
    <property type="entry name" value="HormR"/>
    <property type="match status" value="1"/>
</dbReference>
<evidence type="ECO:0000256" key="5">
    <source>
        <dbReference type="ARBA" id="ARBA00022989"/>
    </source>
</evidence>
<dbReference type="PANTHER" id="PTHR45620">
    <property type="entry name" value="PDF RECEPTOR-LIKE PROTEIN-RELATED"/>
    <property type="match status" value="1"/>
</dbReference>